<evidence type="ECO:0000313" key="3">
    <source>
        <dbReference type="Proteomes" id="UP000095347"/>
    </source>
</evidence>
<name>A0A1E5Q9S4_9PROT</name>
<evidence type="ECO:0000313" key="2">
    <source>
        <dbReference type="EMBL" id="OEJ67917.1"/>
    </source>
</evidence>
<keyword evidence="1" id="KW-0812">Transmembrane</keyword>
<sequence length="153" mass="16582">MAGGINPTVNAGLNNKKTGLDVYRRVNNSRYVVVGISGIVVVMSVFTYLMWGIANRIDTMTQTIVAMGTDLHTMTEVQKVMVQDIGAMSTNIASIQTSVQGMDAQLLTVSRNMAIMTGSTVGMNANVARMSHDVGRSTSMFSSPMNYFWNMGQ</sequence>
<dbReference type="STRING" id="28181.BEN30_07925"/>
<dbReference type="EMBL" id="MCGG01000018">
    <property type="protein sequence ID" value="OEJ67917.1"/>
    <property type="molecule type" value="Genomic_DNA"/>
</dbReference>
<gene>
    <name evidence="2" type="ORF">BEN30_07925</name>
</gene>
<comment type="caution">
    <text evidence="2">The sequence shown here is derived from an EMBL/GenBank/DDBJ whole genome shotgun (WGS) entry which is preliminary data.</text>
</comment>
<keyword evidence="3" id="KW-1185">Reference proteome</keyword>
<feature type="transmembrane region" description="Helical" evidence="1">
    <location>
        <begin position="31"/>
        <end position="51"/>
    </location>
</feature>
<accession>A0A1E5Q9S4</accession>
<dbReference type="Proteomes" id="UP000095347">
    <property type="component" value="Unassembled WGS sequence"/>
</dbReference>
<organism evidence="2 3">
    <name type="scientific">Magnetovibrio blakemorei</name>
    <dbReference type="NCBI Taxonomy" id="28181"/>
    <lineage>
        <taxon>Bacteria</taxon>
        <taxon>Pseudomonadati</taxon>
        <taxon>Pseudomonadota</taxon>
        <taxon>Alphaproteobacteria</taxon>
        <taxon>Rhodospirillales</taxon>
        <taxon>Magnetovibrionaceae</taxon>
        <taxon>Magnetovibrio</taxon>
    </lineage>
</organism>
<keyword evidence="1" id="KW-1133">Transmembrane helix</keyword>
<dbReference type="AlphaFoldDB" id="A0A1E5Q9S4"/>
<evidence type="ECO:0000256" key="1">
    <source>
        <dbReference type="SAM" id="Phobius"/>
    </source>
</evidence>
<proteinExistence type="predicted"/>
<keyword evidence="1" id="KW-0472">Membrane</keyword>
<protein>
    <submittedName>
        <fullName evidence="2">Uncharacterized protein</fullName>
    </submittedName>
</protein>
<reference evidence="3" key="1">
    <citation type="submission" date="2016-07" db="EMBL/GenBank/DDBJ databases">
        <authorList>
            <person name="Florea S."/>
            <person name="Webb J.S."/>
            <person name="Jaromczyk J."/>
            <person name="Schardl C.L."/>
        </authorList>
    </citation>
    <scope>NUCLEOTIDE SEQUENCE [LARGE SCALE GENOMIC DNA]</scope>
    <source>
        <strain evidence="3">MV-1</strain>
    </source>
</reference>